<gene>
    <name evidence="2" type="ORF">HAX54_005940</name>
</gene>
<organism evidence="2 3">
    <name type="scientific">Datura stramonium</name>
    <name type="common">Jimsonweed</name>
    <name type="synonym">Common thornapple</name>
    <dbReference type="NCBI Taxonomy" id="4076"/>
    <lineage>
        <taxon>Eukaryota</taxon>
        <taxon>Viridiplantae</taxon>
        <taxon>Streptophyta</taxon>
        <taxon>Embryophyta</taxon>
        <taxon>Tracheophyta</taxon>
        <taxon>Spermatophyta</taxon>
        <taxon>Magnoliopsida</taxon>
        <taxon>eudicotyledons</taxon>
        <taxon>Gunneridae</taxon>
        <taxon>Pentapetalae</taxon>
        <taxon>asterids</taxon>
        <taxon>lamiids</taxon>
        <taxon>Solanales</taxon>
        <taxon>Solanaceae</taxon>
        <taxon>Solanoideae</taxon>
        <taxon>Datureae</taxon>
        <taxon>Datura</taxon>
    </lineage>
</organism>
<sequence length="122" mass="13731">MLKRIRVKKGQGFGFGGLLTRFLRGHDIDEEEANYRTIYDPTGIDVTKNKEPEGVNGPILFVNECRARIDNIVRPGFEEPINDDVAIEDEMVRVDSDIESSNAEHEDSEMGEAALSAIDYEE</sequence>
<reference evidence="2 3" key="1">
    <citation type="journal article" date="2021" name="BMC Genomics">
        <title>Datura genome reveals duplications of psychoactive alkaloid biosynthetic genes and high mutation rate following tissue culture.</title>
        <authorList>
            <person name="Rajewski A."/>
            <person name="Carter-House D."/>
            <person name="Stajich J."/>
            <person name="Litt A."/>
        </authorList>
    </citation>
    <scope>NUCLEOTIDE SEQUENCE [LARGE SCALE GENOMIC DNA]</scope>
    <source>
        <strain evidence="2">AR-01</strain>
    </source>
</reference>
<name>A0ABS8WTP9_DATST</name>
<protein>
    <submittedName>
        <fullName evidence="2">Uncharacterized protein</fullName>
    </submittedName>
</protein>
<accession>A0ABS8WTP9</accession>
<proteinExistence type="predicted"/>
<feature type="region of interest" description="Disordered" evidence="1">
    <location>
        <begin position="97"/>
        <end position="122"/>
    </location>
</feature>
<evidence type="ECO:0000313" key="3">
    <source>
        <dbReference type="Proteomes" id="UP000823775"/>
    </source>
</evidence>
<evidence type="ECO:0000313" key="2">
    <source>
        <dbReference type="EMBL" id="MCE3216297.1"/>
    </source>
</evidence>
<keyword evidence="3" id="KW-1185">Reference proteome</keyword>
<evidence type="ECO:0000256" key="1">
    <source>
        <dbReference type="SAM" id="MobiDB-lite"/>
    </source>
</evidence>
<comment type="caution">
    <text evidence="2">The sequence shown here is derived from an EMBL/GenBank/DDBJ whole genome shotgun (WGS) entry which is preliminary data.</text>
</comment>
<dbReference type="EMBL" id="JACEIK010012983">
    <property type="protein sequence ID" value="MCE3216297.1"/>
    <property type="molecule type" value="Genomic_DNA"/>
</dbReference>
<dbReference type="Proteomes" id="UP000823775">
    <property type="component" value="Unassembled WGS sequence"/>
</dbReference>